<accession>A0AA35VYW9</accession>
<evidence type="ECO:0000256" key="3">
    <source>
        <dbReference type="ARBA" id="ARBA00010122"/>
    </source>
</evidence>
<dbReference type="GO" id="GO:0005524">
    <property type="term" value="F:ATP binding"/>
    <property type="evidence" value="ECO:0007669"/>
    <property type="project" value="UniProtKB-KW"/>
</dbReference>
<evidence type="ECO:0000256" key="7">
    <source>
        <dbReference type="ARBA" id="ARBA00022777"/>
    </source>
</evidence>
<comment type="pathway">
    <text evidence="1 12">Amino-acid biosynthesis; L-methionine biosynthesis via de novo pathway; L-homoserine from L-aspartate: step 1/3.</text>
</comment>
<gene>
    <name evidence="14" type="ORF">GBAR_LOCUS2541</name>
</gene>
<evidence type="ECO:0000256" key="9">
    <source>
        <dbReference type="ARBA" id="ARBA00023154"/>
    </source>
</evidence>
<evidence type="ECO:0000256" key="1">
    <source>
        <dbReference type="ARBA" id="ARBA00004986"/>
    </source>
</evidence>
<dbReference type="EC" id="2.7.2.4" evidence="11"/>
<dbReference type="NCBIfam" id="NF005155">
    <property type="entry name" value="PRK06635.1-4"/>
    <property type="match status" value="1"/>
</dbReference>
<dbReference type="CDD" id="cd04246">
    <property type="entry name" value="AAK_AK-DapG-like"/>
    <property type="match status" value="1"/>
</dbReference>
<evidence type="ECO:0000256" key="8">
    <source>
        <dbReference type="ARBA" id="ARBA00022840"/>
    </source>
</evidence>
<dbReference type="EMBL" id="CASHTH010000353">
    <property type="protein sequence ID" value="CAI7998838.1"/>
    <property type="molecule type" value="Genomic_DNA"/>
</dbReference>
<protein>
    <recommendedName>
        <fullName evidence="11">Aspartokinase</fullName>
        <ecNumber evidence="11">2.7.2.4</ecNumber>
    </recommendedName>
</protein>
<dbReference type="Proteomes" id="UP001174909">
    <property type="component" value="Unassembled WGS sequence"/>
</dbReference>
<keyword evidence="8" id="KW-0067">ATP-binding</keyword>
<keyword evidence="4 12" id="KW-0028">Amino-acid biosynthesis</keyword>
<dbReference type="PANTHER" id="PTHR21499">
    <property type="entry name" value="ASPARTATE KINASE"/>
    <property type="match status" value="1"/>
</dbReference>
<dbReference type="InterPro" id="IPR001048">
    <property type="entry name" value="Asp/Glu/Uridylate_kinase"/>
</dbReference>
<proteinExistence type="inferred from homology"/>
<dbReference type="NCBIfam" id="TIGR00657">
    <property type="entry name" value="asp_kinases"/>
    <property type="match status" value="1"/>
</dbReference>
<feature type="domain" description="Aspartate/glutamate/uridylate kinase" evidence="13">
    <location>
        <begin position="7"/>
        <end position="235"/>
    </location>
</feature>
<evidence type="ECO:0000313" key="15">
    <source>
        <dbReference type="Proteomes" id="UP001174909"/>
    </source>
</evidence>
<comment type="catalytic activity">
    <reaction evidence="10 11">
        <text>L-aspartate + ATP = 4-phospho-L-aspartate + ADP</text>
        <dbReference type="Rhea" id="RHEA:23776"/>
        <dbReference type="ChEBI" id="CHEBI:29991"/>
        <dbReference type="ChEBI" id="CHEBI:30616"/>
        <dbReference type="ChEBI" id="CHEBI:57535"/>
        <dbReference type="ChEBI" id="CHEBI:456216"/>
        <dbReference type="EC" id="2.7.2.4"/>
    </reaction>
</comment>
<keyword evidence="5 11" id="KW-0808">Transferase</keyword>
<evidence type="ECO:0000256" key="5">
    <source>
        <dbReference type="ARBA" id="ARBA00022679"/>
    </source>
</evidence>
<reference evidence="14" key="1">
    <citation type="submission" date="2023-03" db="EMBL/GenBank/DDBJ databases">
        <authorList>
            <person name="Steffen K."/>
            <person name="Cardenas P."/>
        </authorList>
    </citation>
    <scope>NUCLEOTIDE SEQUENCE</scope>
</reference>
<evidence type="ECO:0000256" key="12">
    <source>
        <dbReference type="RuleBase" id="RU004249"/>
    </source>
</evidence>
<evidence type="ECO:0000313" key="14">
    <source>
        <dbReference type="EMBL" id="CAI7998838.1"/>
    </source>
</evidence>
<evidence type="ECO:0000259" key="13">
    <source>
        <dbReference type="Pfam" id="PF00696"/>
    </source>
</evidence>
<comment type="pathway">
    <text evidence="2 12">Amino-acid biosynthesis; L-threonine biosynthesis; L-threonine from L-aspartate: step 1/5.</text>
</comment>
<dbReference type="GO" id="GO:0005829">
    <property type="term" value="C:cytosol"/>
    <property type="evidence" value="ECO:0007669"/>
    <property type="project" value="TreeGrafter"/>
</dbReference>
<organism evidence="14 15">
    <name type="scientific">Geodia barretti</name>
    <name type="common">Barrett's horny sponge</name>
    <dbReference type="NCBI Taxonomy" id="519541"/>
    <lineage>
        <taxon>Eukaryota</taxon>
        <taxon>Metazoa</taxon>
        <taxon>Porifera</taxon>
        <taxon>Demospongiae</taxon>
        <taxon>Heteroscleromorpha</taxon>
        <taxon>Tetractinellida</taxon>
        <taxon>Astrophorina</taxon>
        <taxon>Geodiidae</taxon>
        <taxon>Geodia</taxon>
    </lineage>
</organism>
<dbReference type="AlphaFoldDB" id="A0AA35VYW9"/>
<dbReference type="GO" id="GO:0009090">
    <property type="term" value="P:homoserine biosynthetic process"/>
    <property type="evidence" value="ECO:0007669"/>
    <property type="project" value="TreeGrafter"/>
</dbReference>
<dbReference type="PROSITE" id="PS00324">
    <property type="entry name" value="ASPARTOKINASE"/>
    <property type="match status" value="1"/>
</dbReference>
<dbReference type="PANTHER" id="PTHR21499:SF3">
    <property type="entry name" value="ASPARTOKINASE"/>
    <property type="match status" value="1"/>
</dbReference>
<dbReference type="InterPro" id="IPR036393">
    <property type="entry name" value="AceGlu_kinase-like_sf"/>
</dbReference>
<dbReference type="Gene3D" id="3.40.1160.10">
    <property type="entry name" value="Acetylglutamate kinase-like"/>
    <property type="match status" value="1"/>
</dbReference>
<sequence>MPQTKQVVVQKYGGSSLATEELLRNVAKRVVARRLQGADLVVCVSAMGDTTDELLKLAHRLSGDYSPSPRETDALISTGELVSASLMGIAIRGLGHDAISLSGRQAGIQTDETFGSARIANIEPTRVLQELERGRIVVIAGFQGLTPADDTTTLGRGASDLTAVAIAASVKADICEIYTDVDGILTADPRLVPDAKVIPHIGYEEMLEMASLGAKMNPRSIEMAAVHNVPMLITSSFNTNATGTKIGNFEDQNSNMEIRKSITSIATERSVARVTLHGIADRPGIAAAIMMPLRRRWHQHRRYRPKRFVTWSH</sequence>
<evidence type="ECO:0000256" key="4">
    <source>
        <dbReference type="ARBA" id="ARBA00022605"/>
    </source>
</evidence>
<name>A0AA35VYW9_GEOBA</name>
<keyword evidence="7 11" id="KW-0418">Kinase</keyword>
<keyword evidence="9" id="KW-0457">Lysine biosynthesis</keyword>
<dbReference type="GO" id="GO:0009089">
    <property type="term" value="P:lysine biosynthetic process via diaminopimelate"/>
    <property type="evidence" value="ECO:0007669"/>
    <property type="project" value="TreeGrafter"/>
</dbReference>
<evidence type="ECO:0000256" key="11">
    <source>
        <dbReference type="RuleBase" id="RU003448"/>
    </source>
</evidence>
<comment type="similarity">
    <text evidence="3 11">Belongs to the aspartokinase family.</text>
</comment>
<dbReference type="InterPro" id="IPR001341">
    <property type="entry name" value="Asp_kinase"/>
</dbReference>
<dbReference type="Pfam" id="PF00696">
    <property type="entry name" value="AA_kinase"/>
    <property type="match status" value="1"/>
</dbReference>
<keyword evidence="6" id="KW-0547">Nucleotide-binding</keyword>
<evidence type="ECO:0000256" key="10">
    <source>
        <dbReference type="ARBA" id="ARBA00047872"/>
    </source>
</evidence>
<dbReference type="FunFam" id="3.40.1160.10:FF:000002">
    <property type="entry name" value="Aspartokinase"/>
    <property type="match status" value="1"/>
</dbReference>
<dbReference type="GO" id="GO:0004072">
    <property type="term" value="F:aspartate kinase activity"/>
    <property type="evidence" value="ECO:0007669"/>
    <property type="project" value="UniProtKB-EC"/>
</dbReference>
<evidence type="ECO:0000256" key="2">
    <source>
        <dbReference type="ARBA" id="ARBA00005139"/>
    </source>
</evidence>
<dbReference type="SUPFAM" id="SSF53633">
    <property type="entry name" value="Carbamate kinase-like"/>
    <property type="match status" value="1"/>
</dbReference>
<keyword evidence="15" id="KW-1185">Reference proteome</keyword>
<comment type="caution">
    <text evidence="14">The sequence shown here is derived from an EMBL/GenBank/DDBJ whole genome shotgun (WGS) entry which is preliminary data.</text>
</comment>
<dbReference type="InterPro" id="IPR018042">
    <property type="entry name" value="Aspartate_kinase_CS"/>
</dbReference>
<evidence type="ECO:0000256" key="6">
    <source>
        <dbReference type="ARBA" id="ARBA00022741"/>
    </source>
</evidence>
<comment type="pathway">
    <text evidence="12">Amino-acid biosynthesis; L-lysine biosynthesis via DAP pathway; (S)-tetrahydrodipicolinate from L-aspartate: step 1/4.</text>
</comment>